<dbReference type="Proteomes" id="UP000682733">
    <property type="component" value="Unassembled WGS sequence"/>
</dbReference>
<comment type="caution">
    <text evidence="2">The sequence shown here is derived from an EMBL/GenBank/DDBJ whole genome shotgun (WGS) entry which is preliminary data.</text>
</comment>
<dbReference type="InterPro" id="IPR005135">
    <property type="entry name" value="Endo/exonuclease/phosphatase"/>
</dbReference>
<evidence type="ECO:0000313" key="2">
    <source>
        <dbReference type="EMBL" id="CAF0789624.1"/>
    </source>
</evidence>
<gene>
    <name evidence="2" type="ORF">OVA965_LOCUS4063</name>
    <name evidence="3" type="ORF">TMI583_LOCUS4061</name>
</gene>
<protein>
    <recommendedName>
        <fullName evidence="1">Reverse transcriptase domain-containing protein</fullName>
    </recommendedName>
</protein>
<accession>A0A8S2CXX0</accession>
<feature type="domain" description="Reverse transcriptase" evidence="1">
    <location>
        <begin position="244"/>
        <end position="501"/>
    </location>
</feature>
<dbReference type="InterPro" id="IPR036691">
    <property type="entry name" value="Endo/exonu/phosph_ase_sf"/>
</dbReference>
<name>A0A8S2CXX0_9BILA</name>
<dbReference type="PANTHER" id="PTHR33395:SF22">
    <property type="entry name" value="REVERSE TRANSCRIPTASE DOMAIN-CONTAINING PROTEIN"/>
    <property type="match status" value="1"/>
</dbReference>
<dbReference type="EMBL" id="CAJNOK010001035">
    <property type="protein sequence ID" value="CAF0789624.1"/>
    <property type="molecule type" value="Genomic_DNA"/>
</dbReference>
<dbReference type="PANTHER" id="PTHR33395">
    <property type="entry name" value="TRANSCRIPTASE, PUTATIVE-RELATED-RELATED"/>
    <property type="match status" value="1"/>
</dbReference>
<evidence type="ECO:0000313" key="4">
    <source>
        <dbReference type="Proteomes" id="UP000677228"/>
    </source>
</evidence>
<dbReference type="GO" id="GO:0061343">
    <property type="term" value="P:cell adhesion involved in heart morphogenesis"/>
    <property type="evidence" value="ECO:0007669"/>
    <property type="project" value="TreeGrafter"/>
</dbReference>
<dbReference type="Pfam" id="PF14529">
    <property type="entry name" value="Exo_endo_phos_2"/>
    <property type="match status" value="1"/>
</dbReference>
<evidence type="ECO:0000313" key="3">
    <source>
        <dbReference type="EMBL" id="CAF3572084.1"/>
    </source>
</evidence>
<dbReference type="Pfam" id="PF00078">
    <property type="entry name" value="RVT_1"/>
    <property type="match status" value="1"/>
</dbReference>
<dbReference type="AlphaFoldDB" id="A0A8S2CXX0"/>
<dbReference type="Gene3D" id="3.60.10.10">
    <property type="entry name" value="Endonuclease/exonuclease/phosphatase"/>
    <property type="match status" value="1"/>
</dbReference>
<dbReference type="Proteomes" id="UP000677228">
    <property type="component" value="Unassembled WGS sequence"/>
</dbReference>
<dbReference type="GO" id="GO:0003824">
    <property type="term" value="F:catalytic activity"/>
    <property type="evidence" value="ECO:0007669"/>
    <property type="project" value="InterPro"/>
</dbReference>
<dbReference type="InterPro" id="IPR000477">
    <property type="entry name" value="RT_dom"/>
</dbReference>
<reference evidence="2" key="1">
    <citation type="submission" date="2021-02" db="EMBL/GenBank/DDBJ databases">
        <authorList>
            <person name="Nowell W R."/>
        </authorList>
    </citation>
    <scope>NUCLEOTIDE SEQUENCE</scope>
</reference>
<evidence type="ECO:0000259" key="1">
    <source>
        <dbReference type="PROSITE" id="PS50878"/>
    </source>
</evidence>
<dbReference type="GO" id="GO:0007508">
    <property type="term" value="P:larval heart development"/>
    <property type="evidence" value="ECO:0007669"/>
    <property type="project" value="TreeGrafter"/>
</dbReference>
<dbReference type="PROSITE" id="PS50878">
    <property type="entry name" value="RT_POL"/>
    <property type="match status" value="1"/>
</dbReference>
<proteinExistence type="predicted"/>
<sequence length="562" mass="63339">MNVNRLMASFDNSKNAISTPHPITVKKFEILASLVELEKPAVVVITETWLDDTVLDSELLLNGFQVPLRRDRVGKKGGGILIYVRNNLSCKQLTEFDNADFETLFCSIQFSKSKTILLSACYRPDWIDIGDFIVHLDTVLTDIRSNNCYKNTDLVFLGDFNAHCYEWCPTKASTLEGKKLYEFANDVQLFQIVEKPTRPKSSTGLDLIFLDNLNLVEKIEILPELCCTCDHNVVKFSINIAQLSVTQYSRKIYDYRRANWDVFRDKLAELDWYELVEDGGLDNSVLLVEKMILWIADFVVPHKIIVVKSNDCPWHGDSTINQLIAIVHEILLAFDNSERVLSVFLDFRKAFDTVMHKGLLVKLKAKGLPPSSVNWFESYLLNREIVTTVDGITSSARIVDRGVPQGSVLRPLLFLIFIDDLGDNVSATMRLFADDASLYRVTEENDIRKVIDQVNKDLLLIYGWSITWKLYLNIDKCKAMIFSTRERNTLASLPPVEGFHIHQSTTIGVEMETSGVGSSGNGDSTVVATNGILTETSSGGCGACGSGLVNDFRRIKGVKWRF</sequence>
<dbReference type="GO" id="GO:0031012">
    <property type="term" value="C:extracellular matrix"/>
    <property type="evidence" value="ECO:0007669"/>
    <property type="project" value="TreeGrafter"/>
</dbReference>
<dbReference type="EMBL" id="CAJOBA010001035">
    <property type="protein sequence ID" value="CAF3572084.1"/>
    <property type="molecule type" value="Genomic_DNA"/>
</dbReference>
<organism evidence="2 4">
    <name type="scientific">Didymodactylos carnosus</name>
    <dbReference type="NCBI Taxonomy" id="1234261"/>
    <lineage>
        <taxon>Eukaryota</taxon>
        <taxon>Metazoa</taxon>
        <taxon>Spiralia</taxon>
        <taxon>Gnathifera</taxon>
        <taxon>Rotifera</taxon>
        <taxon>Eurotatoria</taxon>
        <taxon>Bdelloidea</taxon>
        <taxon>Philodinida</taxon>
        <taxon>Philodinidae</taxon>
        <taxon>Didymodactylos</taxon>
    </lineage>
</organism>
<dbReference type="SUPFAM" id="SSF56219">
    <property type="entry name" value="DNase I-like"/>
    <property type="match status" value="1"/>
</dbReference>